<proteinExistence type="predicted"/>
<evidence type="ECO:0000259" key="2">
    <source>
        <dbReference type="PROSITE" id="PS50263"/>
    </source>
</evidence>
<feature type="domain" description="CN hydrolase" evidence="2">
    <location>
        <begin position="1"/>
        <end position="245"/>
    </location>
</feature>
<dbReference type="CDD" id="cd07197">
    <property type="entry name" value="nitrilase"/>
    <property type="match status" value="1"/>
</dbReference>
<organism evidence="3 4">
    <name type="scientific">Triparma strigata</name>
    <dbReference type="NCBI Taxonomy" id="1606541"/>
    <lineage>
        <taxon>Eukaryota</taxon>
        <taxon>Sar</taxon>
        <taxon>Stramenopiles</taxon>
        <taxon>Ochrophyta</taxon>
        <taxon>Bolidophyceae</taxon>
        <taxon>Parmales</taxon>
        <taxon>Triparmaceae</taxon>
        <taxon>Triparma</taxon>
    </lineage>
</organism>
<dbReference type="OrthoDB" id="412018at2759"/>
<keyword evidence="1" id="KW-0378">Hydrolase</keyword>
<dbReference type="AlphaFoldDB" id="A0A9W7C0S7"/>
<evidence type="ECO:0000313" key="4">
    <source>
        <dbReference type="Proteomes" id="UP001165085"/>
    </source>
</evidence>
<dbReference type="Proteomes" id="UP001165085">
    <property type="component" value="Unassembled WGS sequence"/>
</dbReference>
<dbReference type="PANTHER" id="PTHR43674">
    <property type="entry name" value="NITRILASE C965.09-RELATED"/>
    <property type="match status" value="1"/>
</dbReference>
<dbReference type="PROSITE" id="PS50263">
    <property type="entry name" value="CN_HYDROLASE"/>
    <property type="match status" value="1"/>
</dbReference>
<dbReference type="GO" id="GO:0016811">
    <property type="term" value="F:hydrolase activity, acting on carbon-nitrogen (but not peptide) bonds, in linear amides"/>
    <property type="evidence" value="ECO:0007669"/>
    <property type="project" value="UniProtKB-ARBA"/>
</dbReference>
<dbReference type="Pfam" id="PF00795">
    <property type="entry name" value="CN_hydrolase"/>
    <property type="match status" value="1"/>
</dbReference>
<dbReference type="SUPFAM" id="SSF56317">
    <property type="entry name" value="Carbon-nitrogen hydrolase"/>
    <property type="match status" value="1"/>
</dbReference>
<dbReference type="InterPro" id="IPR003010">
    <property type="entry name" value="C-N_Hydrolase"/>
</dbReference>
<dbReference type="InterPro" id="IPR036526">
    <property type="entry name" value="C-N_Hydrolase_sf"/>
</dbReference>
<protein>
    <recommendedName>
        <fullName evidence="2">CN hydrolase domain-containing protein</fullName>
    </recommendedName>
</protein>
<evidence type="ECO:0000313" key="3">
    <source>
        <dbReference type="EMBL" id="GMH97177.1"/>
    </source>
</evidence>
<comment type="caution">
    <text evidence="3">The sequence shown here is derived from an EMBL/GenBank/DDBJ whole genome shotgun (WGS) entry which is preliminary data.</text>
</comment>
<reference evidence="4" key="1">
    <citation type="journal article" date="2023" name="Commun. Biol.">
        <title>Genome analysis of Parmales, the sister group of diatoms, reveals the evolutionary specialization of diatoms from phago-mixotrophs to photoautotrophs.</title>
        <authorList>
            <person name="Ban H."/>
            <person name="Sato S."/>
            <person name="Yoshikawa S."/>
            <person name="Yamada K."/>
            <person name="Nakamura Y."/>
            <person name="Ichinomiya M."/>
            <person name="Sato N."/>
            <person name="Blanc-Mathieu R."/>
            <person name="Endo H."/>
            <person name="Kuwata A."/>
            <person name="Ogata H."/>
        </authorList>
    </citation>
    <scope>NUCLEOTIDE SEQUENCE [LARGE SCALE GENOMIC DNA]</scope>
    <source>
        <strain evidence="4">NIES 3701</strain>
    </source>
</reference>
<sequence>MKVAACQIFVTKSLEENLEKILNTVEECCSSDILLFPECCLTGYDKEAVETQIDQVPKALLRVQAACRAHECAVIVGTAKRNSGGVVENVAVVIDQTGEYVGYQAKIQLVPTDNFCEPGQTLHTFTLFGTVCSIIICHDSRHPELVRLPVLAGARVIFYQSWETWHDDGPVPTDDNGRHLKPYESQAVARAVENRVFLVHANVAGVKEDPSSGSHGSSRIINPQGDILNSAGIWGEENVEFEIEPNTATAAYALEAENEGFFLMSWMREGASRVTSLN</sequence>
<accession>A0A9W7C0S7</accession>
<name>A0A9W7C0S7_9STRA</name>
<dbReference type="PANTHER" id="PTHR43674:SF2">
    <property type="entry name" value="BETA-UREIDOPROPIONASE"/>
    <property type="match status" value="1"/>
</dbReference>
<dbReference type="InterPro" id="IPR050345">
    <property type="entry name" value="Aliph_Amidase/BUP"/>
</dbReference>
<dbReference type="EMBL" id="BRXY01000483">
    <property type="protein sequence ID" value="GMH97177.1"/>
    <property type="molecule type" value="Genomic_DNA"/>
</dbReference>
<dbReference type="Gene3D" id="3.60.110.10">
    <property type="entry name" value="Carbon-nitrogen hydrolase"/>
    <property type="match status" value="1"/>
</dbReference>
<gene>
    <name evidence="3" type="ORF">TrST_g8883</name>
</gene>
<keyword evidence="4" id="KW-1185">Reference proteome</keyword>
<evidence type="ECO:0000256" key="1">
    <source>
        <dbReference type="ARBA" id="ARBA00022801"/>
    </source>
</evidence>